<evidence type="ECO:0000256" key="3">
    <source>
        <dbReference type="RuleBase" id="RU004508"/>
    </source>
</evidence>
<keyword evidence="1 3" id="KW-0663">Pyridoxal phosphate</keyword>
<organism evidence="4 5">
    <name type="scientific">Stenotrophomonas mori</name>
    <dbReference type="NCBI Taxonomy" id="2871096"/>
    <lineage>
        <taxon>Bacteria</taxon>
        <taxon>Pseudomonadati</taxon>
        <taxon>Pseudomonadota</taxon>
        <taxon>Gammaproteobacteria</taxon>
        <taxon>Lysobacterales</taxon>
        <taxon>Lysobacteraceae</taxon>
        <taxon>Stenotrophomonas</taxon>
    </lineage>
</organism>
<dbReference type="InterPro" id="IPR015424">
    <property type="entry name" value="PyrdxlP-dep_Trfase"/>
</dbReference>
<name>A0ABT0SFA5_9GAMM</name>
<dbReference type="Proteomes" id="UP001431235">
    <property type="component" value="Unassembled WGS sequence"/>
</dbReference>
<evidence type="ECO:0000313" key="4">
    <source>
        <dbReference type="EMBL" id="MCL7714000.1"/>
    </source>
</evidence>
<dbReference type="SUPFAM" id="SSF53383">
    <property type="entry name" value="PLP-dependent transferases"/>
    <property type="match status" value="1"/>
</dbReference>
<accession>A0ABT0SFA5</accession>
<dbReference type="InterPro" id="IPR000653">
    <property type="entry name" value="DegT/StrS_aminotransferase"/>
</dbReference>
<dbReference type="InterPro" id="IPR015422">
    <property type="entry name" value="PyrdxlP-dep_Trfase_small"/>
</dbReference>
<evidence type="ECO:0000256" key="2">
    <source>
        <dbReference type="ARBA" id="ARBA00037999"/>
    </source>
</evidence>
<dbReference type="RefSeq" id="WP_250062445.1">
    <property type="nucleotide sequence ID" value="NZ_JAIKTS010000001.1"/>
</dbReference>
<evidence type="ECO:0000313" key="5">
    <source>
        <dbReference type="Proteomes" id="UP001431235"/>
    </source>
</evidence>
<dbReference type="PANTHER" id="PTHR30244:SF34">
    <property type="entry name" value="DTDP-4-AMINO-4,6-DIDEOXYGALACTOSE TRANSAMINASE"/>
    <property type="match status" value="1"/>
</dbReference>
<dbReference type="PANTHER" id="PTHR30244">
    <property type="entry name" value="TRANSAMINASE"/>
    <property type="match status" value="1"/>
</dbReference>
<dbReference type="Pfam" id="PF01041">
    <property type="entry name" value="DegT_DnrJ_EryC1"/>
    <property type="match status" value="2"/>
</dbReference>
<comment type="caution">
    <text evidence="4">The sequence shown here is derived from an EMBL/GenBank/DDBJ whole genome shotgun (WGS) entry which is preliminary data.</text>
</comment>
<evidence type="ECO:0000256" key="1">
    <source>
        <dbReference type="ARBA" id="ARBA00022898"/>
    </source>
</evidence>
<dbReference type="EMBL" id="JAIKTS010000001">
    <property type="protein sequence ID" value="MCL7714000.1"/>
    <property type="molecule type" value="Genomic_DNA"/>
</dbReference>
<dbReference type="Gene3D" id="3.40.640.10">
    <property type="entry name" value="Type I PLP-dependent aspartate aminotransferase-like (Major domain)"/>
    <property type="match status" value="1"/>
</dbReference>
<keyword evidence="4" id="KW-0032">Aminotransferase</keyword>
<protein>
    <submittedName>
        <fullName evidence="4">DegT/DnrJ/EryC1/StrS family aminotransferase</fullName>
    </submittedName>
</protein>
<sequence>MNRRFPGELPPTAGLPLRWRDFLPGPAPLERTLAGLFDTPPMQLECSGTSALRIALQALQQRQPQRRGVIVPAYTCPLVAIAVHSLGLEPRLCDLAPGHFDFDPDALAALCDADTLAVVPTHLGGRVADVERACAIAARHGAFVVEDAAQALGALDHGRSVGLRGDVGLFSLAAGKGLSLFEGGLLLTRDSELREALAHASRTQAGSDWRWELRRSVELLGLAACYRPSLLPLVYGRPLRRALAAGDPEEAVGDVFPLRIPQHRVGRWRRGIGHRAAARLPAFLAQGRVRARHWKERLRALPGLQVHDDRPDTQGVWPVLMLQLPDAARRDAALARLWTRGLGVSRMFIHALPDYAYLRGIVPAMDMPNARDFAARTLTIGNSPWLDEARFEAIVEELRAVLAA</sequence>
<proteinExistence type="inferred from homology"/>
<gene>
    <name evidence="4" type="ORF">K5L01_04925</name>
</gene>
<keyword evidence="4" id="KW-0808">Transferase</keyword>
<dbReference type="InterPro" id="IPR015421">
    <property type="entry name" value="PyrdxlP-dep_Trfase_major"/>
</dbReference>
<comment type="similarity">
    <text evidence="2 3">Belongs to the DegT/DnrJ/EryC1 family.</text>
</comment>
<reference evidence="4 5" key="1">
    <citation type="submission" date="2021-08" db="EMBL/GenBank/DDBJ databases">
        <title>Novel members of of the genus Stenotrophomonas from differernt environment.</title>
        <authorList>
            <person name="Deng Y."/>
        </authorList>
    </citation>
    <scope>NUCLEOTIDE SEQUENCE [LARGE SCALE GENOMIC DNA]</scope>
    <source>
        <strain evidence="4 5">CPCC 101365</strain>
    </source>
</reference>
<keyword evidence="5" id="KW-1185">Reference proteome</keyword>
<dbReference type="PIRSF" id="PIRSF000390">
    <property type="entry name" value="PLP_StrS"/>
    <property type="match status" value="1"/>
</dbReference>
<dbReference type="GO" id="GO:0008483">
    <property type="term" value="F:transaminase activity"/>
    <property type="evidence" value="ECO:0007669"/>
    <property type="project" value="UniProtKB-KW"/>
</dbReference>
<dbReference type="Gene3D" id="3.90.1150.10">
    <property type="entry name" value="Aspartate Aminotransferase, domain 1"/>
    <property type="match status" value="1"/>
</dbReference>